<feature type="disulfide bond" evidence="14">
    <location>
        <begin position="61"/>
        <end position="86"/>
    </location>
</feature>
<evidence type="ECO:0000259" key="16">
    <source>
        <dbReference type="Pfam" id="PF13472"/>
    </source>
</evidence>
<feature type="chain" id="PRO_5036919508" description="triacylglycerol lipase" evidence="15">
    <location>
        <begin position="30"/>
        <end position="269"/>
    </location>
</feature>
<evidence type="ECO:0000256" key="14">
    <source>
        <dbReference type="PIRSR" id="PIRSR637460-2"/>
    </source>
</evidence>
<evidence type="ECO:0000256" key="12">
    <source>
        <dbReference type="ARBA" id="ARBA00023157"/>
    </source>
</evidence>
<evidence type="ECO:0000256" key="4">
    <source>
        <dbReference type="ARBA" id="ARBA00011245"/>
    </source>
</evidence>
<keyword evidence="12 14" id="KW-1015">Disulfide bond</keyword>
<keyword evidence="18" id="KW-1185">Reference proteome</keyword>
<dbReference type="FunFam" id="3.40.50.1110:FF:000018">
    <property type="entry name" value="Lipase 1"/>
    <property type="match status" value="1"/>
</dbReference>
<evidence type="ECO:0000256" key="3">
    <source>
        <dbReference type="ARBA" id="ARBA00008668"/>
    </source>
</evidence>
<dbReference type="AlphaFoldDB" id="A0A918I2D8"/>
<keyword evidence="10" id="KW-0442">Lipid degradation</keyword>
<keyword evidence="7" id="KW-0964">Secreted</keyword>
<organism evidence="17 18">
    <name type="scientific">Streptomyces lavendofoliae</name>
    <dbReference type="NCBI Taxonomy" id="67314"/>
    <lineage>
        <taxon>Bacteria</taxon>
        <taxon>Bacillati</taxon>
        <taxon>Actinomycetota</taxon>
        <taxon>Actinomycetes</taxon>
        <taxon>Kitasatosporales</taxon>
        <taxon>Streptomycetaceae</taxon>
        <taxon>Streptomyces</taxon>
    </lineage>
</organism>
<feature type="signal peptide" evidence="15">
    <location>
        <begin position="1"/>
        <end position="29"/>
    </location>
</feature>
<evidence type="ECO:0000256" key="5">
    <source>
        <dbReference type="ARBA" id="ARBA00013279"/>
    </source>
</evidence>
<evidence type="ECO:0000256" key="6">
    <source>
        <dbReference type="ARBA" id="ARBA00022487"/>
    </source>
</evidence>
<dbReference type="GO" id="GO:0004806">
    <property type="term" value="F:triacylglycerol lipase activity"/>
    <property type="evidence" value="ECO:0007669"/>
    <property type="project" value="UniProtKB-EC"/>
</dbReference>
<dbReference type="PANTHER" id="PTHR37981:SF1">
    <property type="entry name" value="SGNH HYDROLASE-TYPE ESTERASE DOMAIN-CONTAINING PROTEIN"/>
    <property type="match status" value="1"/>
</dbReference>
<comment type="catalytic activity">
    <reaction evidence="1">
        <text>a triacylglycerol + H2O = a diacylglycerol + a fatty acid + H(+)</text>
        <dbReference type="Rhea" id="RHEA:12044"/>
        <dbReference type="ChEBI" id="CHEBI:15377"/>
        <dbReference type="ChEBI" id="CHEBI:15378"/>
        <dbReference type="ChEBI" id="CHEBI:17855"/>
        <dbReference type="ChEBI" id="CHEBI:18035"/>
        <dbReference type="ChEBI" id="CHEBI:28868"/>
        <dbReference type="EC" id="3.1.1.3"/>
    </reaction>
</comment>
<evidence type="ECO:0000256" key="13">
    <source>
        <dbReference type="PIRSR" id="PIRSR637460-1"/>
    </source>
</evidence>
<keyword evidence="11" id="KW-0443">Lipid metabolism</keyword>
<comment type="subcellular location">
    <subcellularLocation>
        <location evidence="2">Secreted</location>
    </subcellularLocation>
</comment>
<feature type="active site" description="Nucleophile" evidence="13">
    <location>
        <position position="44"/>
    </location>
</feature>
<evidence type="ECO:0000256" key="9">
    <source>
        <dbReference type="ARBA" id="ARBA00022801"/>
    </source>
</evidence>
<reference evidence="17" key="2">
    <citation type="submission" date="2020-09" db="EMBL/GenBank/DDBJ databases">
        <authorList>
            <person name="Sun Q."/>
            <person name="Ohkuma M."/>
        </authorList>
    </citation>
    <scope>NUCLEOTIDE SEQUENCE</scope>
    <source>
        <strain evidence="17">JCM 4391</strain>
    </source>
</reference>
<evidence type="ECO:0000313" key="17">
    <source>
        <dbReference type="EMBL" id="GGU55747.1"/>
    </source>
</evidence>
<accession>A0A918I2D8</accession>
<dbReference type="GO" id="GO:0106435">
    <property type="term" value="F:carboxylesterase activity"/>
    <property type="evidence" value="ECO:0007669"/>
    <property type="project" value="UniProtKB-ARBA"/>
</dbReference>
<evidence type="ECO:0000256" key="8">
    <source>
        <dbReference type="ARBA" id="ARBA00022729"/>
    </source>
</evidence>
<comment type="caution">
    <text evidence="17">The sequence shown here is derived from an EMBL/GenBank/DDBJ whole genome shotgun (WGS) entry which is preliminary data.</text>
</comment>
<evidence type="ECO:0000256" key="11">
    <source>
        <dbReference type="ARBA" id="ARBA00023098"/>
    </source>
</evidence>
<feature type="active site" evidence="13">
    <location>
        <position position="251"/>
    </location>
</feature>
<keyword evidence="9" id="KW-0378">Hydrolase</keyword>
<sequence>MKLSRAAAFTTSLLLGVALSLTGAASAQADSSAAALDYVALGDSYSSGVGAGSYDSASGNCKRSTRAFPKLWAAANSPSSFAFTACSGARTNDVTAGQLGPLSSATDLVSLTVGGNDAGFADVMTTCVLQSEATCIARVNEAKSYVDTTLPGRLDSVYSAIRTKAPSARVVVLGYPRFYQLGGGCLAGLTENERRAINSGADHLNAATAKRAADHGYTWADVTPAFTGHEICSSASWLHSVNWLNIGESYHPTAAGHSGGYLPTFRAAL</sequence>
<dbReference type="InterPro" id="IPR036514">
    <property type="entry name" value="SGNH_hydro_sf"/>
</dbReference>
<evidence type="ECO:0000256" key="15">
    <source>
        <dbReference type="SAM" id="SignalP"/>
    </source>
</evidence>
<dbReference type="Proteomes" id="UP000636661">
    <property type="component" value="Unassembled WGS sequence"/>
</dbReference>
<dbReference type="PANTHER" id="PTHR37981">
    <property type="entry name" value="LIPASE 2"/>
    <property type="match status" value="1"/>
</dbReference>
<proteinExistence type="inferred from homology"/>
<dbReference type="InterPro" id="IPR013830">
    <property type="entry name" value="SGNH_hydro"/>
</dbReference>
<dbReference type="CDD" id="cd01823">
    <property type="entry name" value="SEST_like"/>
    <property type="match status" value="1"/>
</dbReference>
<keyword evidence="8 15" id="KW-0732">Signal</keyword>
<evidence type="ECO:0000256" key="2">
    <source>
        <dbReference type="ARBA" id="ARBA00004613"/>
    </source>
</evidence>
<dbReference type="EC" id="3.1.1.3" evidence="5"/>
<dbReference type="GO" id="GO:0005576">
    <property type="term" value="C:extracellular region"/>
    <property type="evidence" value="ECO:0007669"/>
    <property type="project" value="UniProtKB-SubCell"/>
</dbReference>
<dbReference type="EMBL" id="BMTP01000014">
    <property type="protein sequence ID" value="GGU55747.1"/>
    <property type="molecule type" value="Genomic_DNA"/>
</dbReference>
<dbReference type="Gene3D" id="3.40.50.1110">
    <property type="entry name" value="SGNH hydrolase"/>
    <property type="match status" value="1"/>
</dbReference>
<evidence type="ECO:0000256" key="10">
    <source>
        <dbReference type="ARBA" id="ARBA00022963"/>
    </source>
</evidence>
<name>A0A918I2D8_9ACTN</name>
<keyword evidence="6" id="KW-0719">Serine esterase</keyword>
<comment type="similarity">
    <text evidence="3">Belongs to the 'GDSL' lipolytic enzyme family.</text>
</comment>
<protein>
    <recommendedName>
        <fullName evidence="5">triacylglycerol lipase</fullName>
        <ecNumber evidence="5">3.1.1.3</ecNumber>
    </recommendedName>
</protein>
<comment type="subunit">
    <text evidence="4">Monomer.</text>
</comment>
<feature type="disulfide bond" evidence="14">
    <location>
        <begin position="127"/>
        <end position="135"/>
    </location>
</feature>
<dbReference type="InterPro" id="IPR037460">
    <property type="entry name" value="SEST-like"/>
</dbReference>
<feature type="disulfide bond" evidence="14">
    <location>
        <begin position="185"/>
        <end position="232"/>
    </location>
</feature>
<evidence type="ECO:0000256" key="7">
    <source>
        <dbReference type="ARBA" id="ARBA00022525"/>
    </source>
</evidence>
<gene>
    <name evidence="17" type="ORF">GCM10010274_50970</name>
</gene>
<dbReference type="SUPFAM" id="SSF52266">
    <property type="entry name" value="SGNH hydrolase"/>
    <property type="match status" value="1"/>
</dbReference>
<reference evidence="17" key="1">
    <citation type="journal article" date="2014" name="Int. J. Syst. Evol. Microbiol.">
        <title>Complete genome sequence of Corynebacterium casei LMG S-19264T (=DSM 44701T), isolated from a smear-ripened cheese.</title>
        <authorList>
            <consortium name="US DOE Joint Genome Institute (JGI-PGF)"/>
            <person name="Walter F."/>
            <person name="Albersmeier A."/>
            <person name="Kalinowski J."/>
            <person name="Ruckert C."/>
        </authorList>
    </citation>
    <scope>NUCLEOTIDE SEQUENCE</scope>
    <source>
        <strain evidence="17">JCM 4391</strain>
    </source>
</reference>
<dbReference type="GO" id="GO:0019433">
    <property type="term" value="P:triglyceride catabolic process"/>
    <property type="evidence" value="ECO:0007669"/>
    <property type="project" value="TreeGrafter"/>
</dbReference>
<dbReference type="Pfam" id="PF13472">
    <property type="entry name" value="Lipase_GDSL_2"/>
    <property type="match status" value="1"/>
</dbReference>
<dbReference type="RefSeq" id="WP_189553589.1">
    <property type="nucleotide sequence ID" value="NZ_BMTP01000014.1"/>
</dbReference>
<feature type="domain" description="SGNH hydrolase-type esterase" evidence="16">
    <location>
        <begin position="40"/>
        <end position="257"/>
    </location>
</feature>
<evidence type="ECO:0000313" key="18">
    <source>
        <dbReference type="Proteomes" id="UP000636661"/>
    </source>
</evidence>
<evidence type="ECO:0000256" key="1">
    <source>
        <dbReference type="ARBA" id="ARBA00001024"/>
    </source>
</evidence>